<accession>A0ABV3H1A4</accession>
<reference evidence="1 2" key="1">
    <citation type="submission" date="2024-06" db="EMBL/GenBank/DDBJ databases">
        <title>The Natural Products Discovery Center: Release of the First 8490 Sequenced Strains for Exploring Actinobacteria Biosynthetic Diversity.</title>
        <authorList>
            <person name="Kalkreuter E."/>
            <person name="Kautsar S.A."/>
            <person name="Yang D."/>
            <person name="Bader C.D."/>
            <person name="Teijaro C.N."/>
            <person name="Fluegel L."/>
            <person name="Davis C.M."/>
            <person name="Simpson J.R."/>
            <person name="Lauterbach L."/>
            <person name="Steele A.D."/>
            <person name="Gui C."/>
            <person name="Meng S."/>
            <person name="Li G."/>
            <person name="Viehrig K."/>
            <person name="Ye F."/>
            <person name="Su P."/>
            <person name="Kiefer A.F."/>
            <person name="Nichols A."/>
            <person name="Cepeda A.J."/>
            <person name="Yan W."/>
            <person name="Fan B."/>
            <person name="Jiang Y."/>
            <person name="Adhikari A."/>
            <person name="Zheng C.-J."/>
            <person name="Schuster L."/>
            <person name="Cowan T.M."/>
            <person name="Smanski M.J."/>
            <person name="Chevrette M.G."/>
            <person name="De Carvalho L.P.S."/>
            <person name="Shen B."/>
        </authorList>
    </citation>
    <scope>NUCLEOTIDE SEQUENCE [LARGE SCALE GENOMIC DNA]</scope>
    <source>
        <strain evidence="1 2">NPDC049574</strain>
    </source>
</reference>
<keyword evidence="2" id="KW-1185">Reference proteome</keyword>
<comment type="caution">
    <text evidence="1">The sequence shown here is derived from an EMBL/GenBank/DDBJ whole genome shotgun (WGS) entry which is preliminary data.</text>
</comment>
<evidence type="ECO:0000313" key="2">
    <source>
        <dbReference type="Proteomes" id="UP001552427"/>
    </source>
</evidence>
<proteinExistence type="predicted"/>
<name>A0ABV3H1A4_9ACTN</name>
<dbReference type="EMBL" id="JBFARM010000003">
    <property type="protein sequence ID" value="MEV4286314.1"/>
    <property type="molecule type" value="Genomic_DNA"/>
</dbReference>
<evidence type="ECO:0008006" key="3">
    <source>
        <dbReference type="Google" id="ProtNLM"/>
    </source>
</evidence>
<dbReference type="Proteomes" id="UP001552427">
    <property type="component" value="Unassembled WGS sequence"/>
</dbReference>
<dbReference type="RefSeq" id="WP_364448255.1">
    <property type="nucleotide sequence ID" value="NZ_JBFARM010000003.1"/>
</dbReference>
<protein>
    <recommendedName>
        <fullName evidence="3">MucB/RseB N-terminal domain-containing protein</fullName>
    </recommendedName>
</protein>
<evidence type="ECO:0000313" key="1">
    <source>
        <dbReference type="EMBL" id="MEV4286314.1"/>
    </source>
</evidence>
<organism evidence="1 2">
    <name type="scientific">Nonomuraea bangladeshensis</name>
    <dbReference type="NCBI Taxonomy" id="404385"/>
    <lineage>
        <taxon>Bacteria</taxon>
        <taxon>Bacillati</taxon>
        <taxon>Actinomycetota</taxon>
        <taxon>Actinomycetes</taxon>
        <taxon>Streptosporangiales</taxon>
        <taxon>Streptosporangiaceae</taxon>
        <taxon>Nonomuraea</taxon>
    </lineage>
</organism>
<sequence length="349" mass="37479">METLICLLSLLSAFSVSTGSQGDRQPFHTPPQWAAILAPLPGQDMKALVAALALATAVPATAHAATAPDPVAAVRALLARNAGVTLEFLGSTGTDLFWQNDATREQISGGVGLKGTGKLQLGATGVTASEITRVVQLSGQVLMKQEAAKGDAYFAGLLKSAGTTRMISTKGWLYHLLPKSRTWLRTGRAGGGAAAYGDQIINVLEPATLAKLLSTADRSSVTPWHKSRTTGRNQRIYTRSGTITLKELYRVSPTFREAAGTSAVGTDEIWWQYLYDDRGLPDRLGWHFQTTTKADSIGLGDNRIRSVRLVTRFWNWQAKVSITAPKATPGRGPAVDEITDILRAGDRPR</sequence>
<gene>
    <name evidence="1" type="ORF">AB0K40_12505</name>
</gene>